<evidence type="ECO:0000259" key="7">
    <source>
        <dbReference type="Pfam" id="PF20684"/>
    </source>
</evidence>
<evidence type="ECO:0000256" key="1">
    <source>
        <dbReference type="ARBA" id="ARBA00004141"/>
    </source>
</evidence>
<feature type="transmembrane region" description="Helical" evidence="6">
    <location>
        <begin position="84"/>
        <end position="107"/>
    </location>
</feature>
<reference evidence="8" key="1">
    <citation type="submission" date="2023-06" db="EMBL/GenBank/DDBJ databases">
        <title>Genome-scale phylogeny and comparative genomics of the fungal order Sordariales.</title>
        <authorList>
            <consortium name="Lawrence Berkeley National Laboratory"/>
            <person name="Hensen N."/>
            <person name="Bonometti L."/>
            <person name="Westerberg I."/>
            <person name="Brannstrom I.O."/>
            <person name="Guillou S."/>
            <person name="Cros-Aarteil S."/>
            <person name="Calhoun S."/>
            <person name="Haridas S."/>
            <person name="Kuo A."/>
            <person name="Mondo S."/>
            <person name="Pangilinan J."/>
            <person name="Riley R."/>
            <person name="Labutti K."/>
            <person name="Andreopoulos B."/>
            <person name="Lipzen A."/>
            <person name="Chen C."/>
            <person name="Yanf M."/>
            <person name="Daum C."/>
            <person name="Ng V."/>
            <person name="Clum A."/>
            <person name="Steindorff A."/>
            <person name="Ohm R."/>
            <person name="Martin F."/>
            <person name="Silar P."/>
            <person name="Natvig D."/>
            <person name="Lalanne C."/>
            <person name="Gautier V."/>
            <person name="Ament-Velasquez S.L."/>
            <person name="Kruys A."/>
            <person name="Hutchinson M.I."/>
            <person name="Powell A.J."/>
            <person name="Barry K."/>
            <person name="Miller A.N."/>
            <person name="Grigoriev I.V."/>
            <person name="Debuchy R."/>
            <person name="Gladieux P."/>
            <person name="Thoren M.H."/>
            <person name="Johannesson H."/>
        </authorList>
    </citation>
    <scope>NUCLEOTIDE SEQUENCE</scope>
    <source>
        <strain evidence="8">PSN4</strain>
    </source>
</reference>
<feature type="transmembrane region" description="Helical" evidence="6">
    <location>
        <begin position="258"/>
        <end position="276"/>
    </location>
</feature>
<feature type="transmembrane region" description="Helical" evidence="6">
    <location>
        <begin position="187"/>
        <end position="206"/>
    </location>
</feature>
<evidence type="ECO:0000256" key="6">
    <source>
        <dbReference type="SAM" id="Phobius"/>
    </source>
</evidence>
<evidence type="ECO:0000256" key="3">
    <source>
        <dbReference type="ARBA" id="ARBA00022989"/>
    </source>
</evidence>
<dbReference type="Proteomes" id="UP001239445">
    <property type="component" value="Unassembled WGS sequence"/>
</dbReference>
<sequence length="334" mass="37007">MASNEDRGPMLQSTIFLLFSGAFCAYVSRIYIRLSKTGLTSTDYSISAAMLADLSSTIFTSVAIGHGFGKHTSDIPGGPDSLITISNCLLCARMTGMIASGLSRISMASLLYPLVQAASWEHRKRWKCLLWGIIVSQLLLVVAYGIVQLVQYLISKCHKTEAYCLDPTQKTECLSPTQALVFSYTSFAIWTLSDCICTIISSLLIYPLQRPWLERAFLIVLMASCLLATLCGIPRIYYLSASDRGTSDALWELIPELIWRYVEQCLILIASCAPFLKPLIEKGLRRLGMPTFGILIRELNRASSLPVTEGSCAERREWEGGKRVVWSRSSDSGK</sequence>
<evidence type="ECO:0000313" key="8">
    <source>
        <dbReference type="EMBL" id="KAK1754142.1"/>
    </source>
</evidence>
<dbReference type="AlphaFoldDB" id="A0AAJ0B9V9"/>
<dbReference type="InterPro" id="IPR049326">
    <property type="entry name" value="Rhodopsin_dom_fungi"/>
</dbReference>
<dbReference type="Pfam" id="PF20684">
    <property type="entry name" value="Fung_rhodopsin"/>
    <property type="match status" value="1"/>
</dbReference>
<feature type="transmembrane region" description="Helical" evidence="6">
    <location>
        <begin position="12"/>
        <end position="32"/>
    </location>
</feature>
<evidence type="ECO:0000256" key="5">
    <source>
        <dbReference type="ARBA" id="ARBA00038359"/>
    </source>
</evidence>
<protein>
    <recommendedName>
        <fullName evidence="7">Rhodopsin domain-containing protein</fullName>
    </recommendedName>
</protein>
<dbReference type="InterPro" id="IPR052337">
    <property type="entry name" value="SAT4-like"/>
</dbReference>
<organism evidence="8 9">
    <name type="scientific">Echria macrotheca</name>
    <dbReference type="NCBI Taxonomy" id="438768"/>
    <lineage>
        <taxon>Eukaryota</taxon>
        <taxon>Fungi</taxon>
        <taxon>Dikarya</taxon>
        <taxon>Ascomycota</taxon>
        <taxon>Pezizomycotina</taxon>
        <taxon>Sordariomycetes</taxon>
        <taxon>Sordariomycetidae</taxon>
        <taxon>Sordariales</taxon>
        <taxon>Schizotheciaceae</taxon>
        <taxon>Echria</taxon>
    </lineage>
</organism>
<comment type="similarity">
    <text evidence="5">Belongs to the SAT4 family.</text>
</comment>
<feature type="domain" description="Rhodopsin" evidence="7">
    <location>
        <begin position="29"/>
        <end position="282"/>
    </location>
</feature>
<keyword evidence="9" id="KW-1185">Reference proteome</keyword>
<dbReference type="GO" id="GO:0016020">
    <property type="term" value="C:membrane"/>
    <property type="evidence" value="ECO:0007669"/>
    <property type="project" value="UniProtKB-SubCell"/>
</dbReference>
<keyword evidence="2 6" id="KW-0812">Transmembrane</keyword>
<comment type="caution">
    <text evidence="8">The sequence shown here is derived from an EMBL/GenBank/DDBJ whole genome shotgun (WGS) entry which is preliminary data.</text>
</comment>
<dbReference type="PANTHER" id="PTHR33048:SF47">
    <property type="entry name" value="INTEGRAL MEMBRANE PROTEIN-RELATED"/>
    <property type="match status" value="1"/>
</dbReference>
<evidence type="ECO:0000313" key="9">
    <source>
        <dbReference type="Proteomes" id="UP001239445"/>
    </source>
</evidence>
<dbReference type="PANTHER" id="PTHR33048">
    <property type="entry name" value="PTH11-LIKE INTEGRAL MEMBRANE PROTEIN (AFU_ORTHOLOGUE AFUA_5G11245)"/>
    <property type="match status" value="1"/>
</dbReference>
<comment type="subcellular location">
    <subcellularLocation>
        <location evidence="1">Membrane</location>
        <topology evidence="1">Multi-pass membrane protein</topology>
    </subcellularLocation>
</comment>
<evidence type="ECO:0000256" key="2">
    <source>
        <dbReference type="ARBA" id="ARBA00022692"/>
    </source>
</evidence>
<proteinExistence type="inferred from homology"/>
<feature type="transmembrane region" description="Helical" evidence="6">
    <location>
        <begin position="44"/>
        <end position="64"/>
    </location>
</feature>
<feature type="transmembrane region" description="Helical" evidence="6">
    <location>
        <begin position="128"/>
        <end position="147"/>
    </location>
</feature>
<gene>
    <name evidence="8" type="ORF">QBC47DRAFT_38571</name>
</gene>
<feature type="transmembrane region" description="Helical" evidence="6">
    <location>
        <begin position="218"/>
        <end position="238"/>
    </location>
</feature>
<dbReference type="EMBL" id="MU839836">
    <property type="protein sequence ID" value="KAK1754142.1"/>
    <property type="molecule type" value="Genomic_DNA"/>
</dbReference>
<evidence type="ECO:0000256" key="4">
    <source>
        <dbReference type="ARBA" id="ARBA00023136"/>
    </source>
</evidence>
<keyword evidence="3 6" id="KW-1133">Transmembrane helix</keyword>
<keyword evidence="4 6" id="KW-0472">Membrane</keyword>
<name>A0AAJ0B9V9_9PEZI</name>
<accession>A0AAJ0B9V9</accession>